<dbReference type="PROSITE" id="PS00675">
    <property type="entry name" value="SIGMA54_INTERACT_1"/>
    <property type="match status" value="1"/>
</dbReference>
<dbReference type="EMBL" id="LAZR01046866">
    <property type="protein sequence ID" value="KKK95542.1"/>
    <property type="molecule type" value="Genomic_DNA"/>
</dbReference>
<dbReference type="SUPFAM" id="SSF52540">
    <property type="entry name" value="P-loop containing nucleoside triphosphate hydrolases"/>
    <property type="match status" value="1"/>
</dbReference>
<dbReference type="CDD" id="cd00009">
    <property type="entry name" value="AAA"/>
    <property type="match status" value="1"/>
</dbReference>
<evidence type="ECO:0000259" key="1">
    <source>
        <dbReference type="SMART" id="SM00382"/>
    </source>
</evidence>
<gene>
    <name evidence="2" type="ORF">LCGC14_2671750</name>
</gene>
<feature type="domain" description="AAA+ ATPase" evidence="1">
    <location>
        <begin position="33"/>
        <end position="201"/>
    </location>
</feature>
<dbReference type="PANTHER" id="PTHR42759:SF1">
    <property type="entry name" value="MAGNESIUM-CHELATASE SUBUNIT CHLD"/>
    <property type="match status" value="1"/>
</dbReference>
<comment type="caution">
    <text evidence="2">The sequence shown here is derived from an EMBL/GenBank/DDBJ whole genome shotgun (WGS) entry which is preliminary data.</text>
</comment>
<name>A0A0F8ZNU8_9ZZZZ</name>
<proteinExistence type="predicted"/>
<evidence type="ECO:0000313" key="2">
    <source>
        <dbReference type="EMBL" id="KKK95542.1"/>
    </source>
</evidence>
<dbReference type="PANTHER" id="PTHR42759">
    <property type="entry name" value="MOXR FAMILY PROTEIN"/>
    <property type="match status" value="1"/>
</dbReference>
<dbReference type="SMART" id="SM00382">
    <property type="entry name" value="AAA"/>
    <property type="match status" value="1"/>
</dbReference>
<reference evidence="2" key="1">
    <citation type="journal article" date="2015" name="Nature">
        <title>Complex archaea that bridge the gap between prokaryotes and eukaryotes.</title>
        <authorList>
            <person name="Spang A."/>
            <person name="Saw J.H."/>
            <person name="Jorgensen S.L."/>
            <person name="Zaremba-Niedzwiedzka K."/>
            <person name="Martijn J."/>
            <person name="Lind A.E."/>
            <person name="van Eijk R."/>
            <person name="Schleper C."/>
            <person name="Guy L."/>
            <person name="Ettema T.J."/>
        </authorList>
    </citation>
    <scope>NUCLEOTIDE SEQUENCE</scope>
</reference>
<dbReference type="GO" id="GO:0016887">
    <property type="term" value="F:ATP hydrolysis activity"/>
    <property type="evidence" value="ECO:0007669"/>
    <property type="project" value="InterPro"/>
</dbReference>
<dbReference type="InterPro" id="IPR011704">
    <property type="entry name" value="ATPase_dyneun-rel_AAA"/>
</dbReference>
<accession>A0A0F8ZNU8</accession>
<dbReference type="InterPro" id="IPR003593">
    <property type="entry name" value="AAA+_ATPase"/>
</dbReference>
<feature type="non-terminal residue" evidence="2">
    <location>
        <position position="268"/>
    </location>
</feature>
<organism evidence="2">
    <name type="scientific">marine sediment metagenome</name>
    <dbReference type="NCBI Taxonomy" id="412755"/>
    <lineage>
        <taxon>unclassified sequences</taxon>
        <taxon>metagenomes</taxon>
        <taxon>ecological metagenomes</taxon>
    </lineage>
</organism>
<dbReference type="InterPro" id="IPR025662">
    <property type="entry name" value="Sigma_54_int_dom_ATP-bd_1"/>
</dbReference>
<protein>
    <recommendedName>
        <fullName evidence="1">AAA+ ATPase domain-containing protein</fullName>
    </recommendedName>
</protein>
<sequence length="268" mass="30960">MIENIEDLENLLTDQLYVSDRDLATVIYLALKLKKPLFLEGETGVGKTELAKVLSKGLGRHLIRLQCYEGLDANTALYEWNYPKQLLRIKLNEVDACQGDTWEDIFTEDYLIKRPLLQAIQHDNMKEQVVLLIDELDRSDAEFEAFLLELLSDFQVSIPELGTLKALDIPLVVITSNRTRELHDAIKRRCLYHWIDYPSIEKEHKGLQVKIPGIEERLADQICRFMGEVRSHEFLKRPGIAETLDWAHALLVLNQNHLDEETVRVTQG</sequence>
<dbReference type="Pfam" id="PF07728">
    <property type="entry name" value="AAA_5"/>
    <property type="match status" value="1"/>
</dbReference>
<dbReference type="AlphaFoldDB" id="A0A0F8ZNU8"/>
<dbReference type="InterPro" id="IPR050764">
    <property type="entry name" value="CbbQ/NirQ/NorQ/GpvN"/>
</dbReference>
<dbReference type="InterPro" id="IPR027417">
    <property type="entry name" value="P-loop_NTPase"/>
</dbReference>
<dbReference type="Gene3D" id="3.40.50.300">
    <property type="entry name" value="P-loop containing nucleotide triphosphate hydrolases"/>
    <property type="match status" value="1"/>
</dbReference>
<dbReference type="GO" id="GO:0005524">
    <property type="term" value="F:ATP binding"/>
    <property type="evidence" value="ECO:0007669"/>
    <property type="project" value="InterPro"/>
</dbReference>